<sequence>MNKIAFLTLFILTFANTLECVNIENEGSNGEIQTTQKVARPQSTNSTTVDLPDFNATDDGDFVWKAAKHNSPLQLLKLALIESMRSFKQPEESKSGFKQFYFDLTPEFFNQKIFDEDDLGELIRAFYIPKAEFLARQIRWAIQGIGTDETTLSDIFCCLDPNVVQMHAIRVAYKRLYGTQLANDVEGDVGGIYGDVLKKLIKGNRPVYTLDEDARRIAKKFLDDVNYKLFTDPNPLPGWHYFVTRSYEEIGLVTKYFYEFSGNKIRLSSYLKNATAHTAYSVFSKGFWNIFLYRSPLTVSSNYQELILDIVLYSEKRLLFKNIMLSVSILASDRKRLTRIVSLHADSNFGLMKEQILSRMGGNSNRVKWFLESRNTSENGDWYAKLVARIIHGNTNLNNDPDWIKIWEDYEASKKPDLPKCWLDAMLVLGQHFEWLNLPFQIANVFYVFCKHPDFGGGVVIMGLCVGETFNSGFTKSIFDFQFS</sequence>
<keyword evidence="3" id="KW-0041">Annexin</keyword>
<evidence type="ECO:0000256" key="4">
    <source>
        <dbReference type="SAM" id="MobiDB-lite"/>
    </source>
</evidence>
<evidence type="ECO:0000256" key="3">
    <source>
        <dbReference type="ARBA" id="ARBA00023216"/>
    </source>
</evidence>
<dbReference type="Pfam" id="PF00191">
    <property type="entry name" value="Annexin"/>
    <property type="match status" value="1"/>
</dbReference>
<feature type="signal peptide" evidence="5">
    <location>
        <begin position="1"/>
        <end position="20"/>
    </location>
</feature>
<evidence type="ECO:0000313" key="7">
    <source>
        <dbReference type="Proteomes" id="UP001642540"/>
    </source>
</evidence>
<dbReference type="InterPro" id="IPR037104">
    <property type="entry name" value="Annexin_sf"/>
</dbReference>
<feature type="region of interest" description="Disordered" evidence="4">
    <location>
        <begin position="32"/>
        <end position="51"/>
    </location>
</feature>
<feature type="compositionally biased region" description="Polar residues" evidence="4">
    <location>
        <begin position="32"/>
        <end position="49"/>
    </location>
</feature>
<dbReference type="SMART" id="SM00335">
    <property type="entry name" value="ANX"/>
    <property type="match status" value="1"/>
</dbReference>
<keyword evidence="7" id="KW-1185">Reference proteome</keyword>
<evidence type="ECO:0000256" key="2">
    <source>
        <dbReference type="ARBA" id="ARBA00022737"/>
    </source>
</evidence>
<protein>
    <submittedName>
        <fullName evidence="6">Uncharacterized protein</fullName>
    </submittedName>
</protein>
<reference evidence="6 7" key="1">
    <citation type="submission" date="2024-08" db="EMBL/GenBank/DDBJ databases">
        <authorList>
            <person name="Cucini C."/>
            <person name="Frati F."/>
        </authorList>
    </citation>
    <scope>NUCLEOTIDE SEQUENCE [LARGE SCALE GENOMIC DNA]</scope>
</reference>
<evidence type="ECO:0000256" key="5">
    <source>
        <dbReference type="SAM" id="SignalP"/>
    </source>
</evidence>
<dbReference type="PANTHER" id="PTHR10502">
    <property type="entry name" value="ANNEXIN"/>
    <property type="match status" value="1"/>
</dbReference>
<dbReference type="EMBL" id="CAXLJM020000062">
    <property type="protein sequence ID" value="CAL8120395.1"/>
    <property type="molecule type" value="Genomic_DNA"/>
</dbReference>
<comment type="similarity">
    <text evidence="1">Belongs to the annexin family.</text>
</comment>
<proteinExistence type="inferred from homology"/>
<dbReference type="SUPFAM" id="SSF47874">
    <property type="entry name" value="Annexin"/>
    <property type="match status" value="1"/>
</dbReference>
<evidence type="ECO:0000256" key="1">
    <source>
        <dbReference type="ARBA" id="ARBA00007831"/>
    </source>
</evidence>
<comment type="caution">
    <text evidence="6">The sequence shown here is derived from an EMBL/GenBank/DDBJ whole genome shotgun (WGS) entry which is preliminary data.</text>
</comment>
<gene>
    <name evidence="6" type="ORF">ODALV1_LOCUS18970</name>
</gene>
<dbReference type="Gene3D" id="1.10.220.10">
    <property type="entry name" value="Annexin"/>
    <property type="match status" value="1"/>
</dbReference>
<organism evidence="6 7">
    <name type="scientific">Orchesella dallaii</name>
    <dbReference type="NCBI Taxonomy" id="48710"/>
    <lineage>
        <taxon>Eukaryota</taxon>
        <taxon>Metazoa</taxon>
        <taxon>Ecdysozoa</taxon>
        <taxon>Arthropoda</taxon>
        <taxon>Hexapoda</taxon>
        <taxon>Collembola</taxon>
        <taxon>Entomobryomorpha</taxon>
        <taxon>Entomobryoidea</taxon>
        <taxon>Orchesellidae</taxon>
        <taxon>Orchesellinae</taxon>
        <taxon>Orchesella</taxon>
    </lineage>
</organism>
<dbReference type="PROSITE" id="PS51897">
    <property type="entry name" value="ANNEXIN_2"/>
    <property type="match status" value="1"/>
</dbReference>
<dbReference type="Proteomes" id="UP001642540">
    <property type="component" value="Unassembled WGS sequence"/>
</dbReference>
<dbReference type="PANTHER" id="PTHR10502:SF102">
    <property type="entry name" value="ANNEXIN B11"/>
    <property type="match status" value="1"/>
</dbReference>
<evidence type="ECO:0000313" key="6">
    <source>
        <dbReference type="EMBL" id="CAL8120395.1"/>
    </source>
</evidence>
<name>A0ABP1RCA9_9HEXA</name>
<keyword evidence="5" id="KW-0732">Signal</keyword>
<dbReference type="InterPro" id="IPR018502">
    <property type="entry name" value="Annexin_repeat"/>
</dbReference>
<keyword evidence="2" id="KW-0677">Repeat</keyword>
<feature type="chain" id="PRO_5046216807" evidence="5">
    <location>
        <begin position="21"/>
        <end position="484"/>
    </location>
</feature>
<accession>A0ABP1RCA9</accession>